<dbReference type="EC" id="2.7.8.-" evidence="12 13"/>
<evidence type="ECO:0000256" key="10">
    <source>
        <dbReference type="ARBA" id="ARBA00023209"/>
    </source>
</evidence>
<dbReference type="Proteomes" id="UP001519272">
    <property type="component" value="Unassembled WGS sequence"/>
</dbReference>
<organism evidence="15 16">
    <name type="scientific">Paenibacillus turicensis</name>
    <dbReference type="NCBI Taxonomy" id="160487"/>
    <lineage>
        <taxon>Bacteria</taxon>
        <taxon>Bacillati</taxon>
        <taxon>Bacillota</taxon>
        <taxon>Bacilli</taxon>
        <taxon>Bacillales</taxon>
        <taxon>Paenibacillaceae</taxon>
        <taxon>Paenibacillus</taxon>
    </lineage>
</organism>
<keyword evidence="11 12" id="KW-1208">Phospholipid metabolism</keyword>
<dbReference type="InterPro" id="IPR030874">
    <property type="entry name" value="Cardiolipin_synth_Firmi"/>
</dbReference>
<comment type="caution">
    <text evidence="12">Lacks conserved residue(s) required for the propagation of feature annotation.</text>
</comment>
<feature type="domain" description="PLD phosphodiesterase" evidence="14">
    <location>
        <begin position="389"/>
        <end position="416"/>
    </location>
</feature>
<dbReference type="InterPro" id="IPR001736">
    <property type="entry name" value="PLipase_D/transphosphatidylase"/>
</dbReference>
<dbReference type="PANTHER" id="PTHR21248">
    <property type="entry name" value="CARDIOLIPIN SYNTHASE"/>
    <property type="match status" value="1"/>
</dbReference>
<comment type="caution">
    <text evidence="15">The sequence shown here is derived from an EMBL/GenBank/DDBJ whole genome shotgun (WGS) entry which is preliminary data.</text>
</comment>
<keyword evidence="8 12" id="KW-0443">Lipid metabolism</keyword>
<feature type="active site" evidence="12">
    <location>
        <position position="394"/>
    </location>
</feature>
<evidence type="ECO:0000256" key="7">
    <source>
        <dbReference type="ARBA" id="ARBA00022989"/>
    </source>
</evidence>
<dbReference type="PANTHER" id="PTHR21248:SF20">
    <property type="entry name" value="CARDIOLIPIN SYNTHASE YWIE-RELATED"/>
    <property type="match status" value="1"/>
</dbReference>
<dbReference type="CDD" id="cd09112">
    <property type="entry name" value="PLDc_CLS_2"/>
    <property type="match status" value="1"/>
</dbReference>
<evidence type="ECO:0000256" key="11">
    <source>
        <dbReference type="ARBA" id="ARBA00023264"/>
    </source>
</evidence>
<comment type="subcellular location">
    <subcellularLocation>
        <location evidence="1 12">Cell membrane</location>
        <topology evidence="1 12">Multi-pass membrane protein</topology>
    </subcellularLocation>
</comment>
<dbReference type="HAMAP" id="MF_01916">
    <property type="entry name" value="Cardiolipin_synth_Cls"/>
    <property type="match status" value="1"/>
</dbReference>
<feature type="active site" evidence="12">
    <location>
        <position position="218"/>
    </location>
</feature>
<dbReference type="InterPro" id="IPR027379">
    <property type="entry name" value="CLS_N"/>
</dbReference>
<evidence type="ECO:0000256" key="9">
    <source>
        <dbReference type="ARBA" id="ARBA00023136"/>
    </source>
</evidence>
<evidence type="ECO:0000256" key="8">
    <source>
        <dbReference type="ARBA" id="ARBA00023098"/>
    </source>
</evidence>
<keyword evidence="9 12" id="KW-0472">Membrane</keyword>
<dbReference type="SUPFAM" id="SSF56024">
    <property type="entry name" value="Phospholipase D/nuclease"/>
    <property type="match status" value="2"/>
</dbReference>
<dbReference type="RefSeq" id="WP_210087248.1">
    <property type="nucleotide sequence ID" value="NZ_JAGGKG010000001.1"/>
</dbReference>
<evidence type="ECO:0000256" key="4">
    <source>
        <dbReference type="ARBA" id="ARBA00022679"/>
    </source>
</evidence>
<dbReference type="EMBL" id="JAGGKG010000001">
    <property type="protein sequence ID" value="MBP1903550.1"/>
    <property type="molecule type" value="Genomic_DNA"/>
</dbReference>
<keyword evidence="7 12" id="KW-1133">Transmembrane helix</keyword>
<dbReference type="PROSITE" id="PS50035">
    <property type="entry name" value="PLD"/>
    <property type="match status" value="2"/>
</dbReference>
<gene>
    <name evidence="15" type="ORF">J2Z32_000162</name>
</gene>
<evidence type="ECO:0000313" key="15">
    <source>
        <dbReference type="EMBL" id="MBP1903550.1"/>
    </source>
</evidence>
<dbReference type="SMART" id="SM00155">
    <property type="entry name" value="PLDc"/>
    <property type="match status" value="2"/>
</dbReference>
<dbReference type="NCBIfam" id="TIGR04265">
    <property type="entry name" value="bac_cardiolipin"/>
    <property type="match status" value="1"/>
</dbReference>
<comment type="similarity">
    <text evidence="12">Belongs to the phospholipase D family. Cardiolipin synthase subfamily.</text>
</comment>
<keyword evidence="10 12" id="KW-0594">Phospholipid biosynthesis</keyword>
<dbReference type="InterPro" id="IPR025202">
    <property type="entry name" value="PLD-like_dom"/>
</dbReference>
<feature type="active site" evidence="12">
    <location>
        <position position="396"/>
    </location>
</feature>
<dbReference type="GO" id="GO:0016740">
    <property type="term" value="F:transferase activity"/>
    <property type="evidence" value="ECO:0007669"/>
    <property type="project" value="UniProtKB-KW"/>
</dbReference>
<dbReference type="Pfam" id="PF13091">
    <property type="entry name" value="PLDc_2"/>
    <property type="match status" value="2"/>
</dbReference>
<keyword evidence="16" id="KW-1185">Reference proteome</keyword>
<evidence type="ECO:0000256" key="1">
    <source>
        <dbReference type="ARBA" id="ARBA00004651"/>
    </source>
</evidence>
<dbReference type="Gene3D" id="3.30.870.10">
    <property type="entry name" value="Endonuclease Chain A"/>
    <property type="match status" value="2"/>
</dbReference>
<sequence length="476" mass="54943">MEWLLLLLIAFIFQIATILIVEFRNPGKAMAWMFILFLIPIIGFVLYYFIAQEYKKRRTIRLRGTSIFQMLKSTVFRQSKIIHHISEMRYPAFSDQTRLFGLLTKISENPITGHNEVKVMSESEKIFAAMLNAMEQATYHIHMEFYIFRHDGIGTRFQEVLIRKAMQGVEVRVIYDGLGSYKLKTSFIAEMRRAGIEVRAFLPPWIATLDRRVNYRNHRKILIVDGKIGFMGGINVGDEYLGLSPKLGFWRDTHLELRGDAVYFLQNTFLDDWSLVSEQVVVSEDLYPAHNCNVDKQVQILTSGPDQHWDTVQELYFGAISAAKERIWITSPYFIPDEALRTALKTAAVSGVEVKVLIPYQGDSRIVQLASLSYVEELMLAGVEFYQYTKGFVHAKIIIIDVLLGSVGTANMDMRSFFYNFEMIALLFDENSVSELITDFKQDLEHSKRIELREFQLRPRLQKGAELLARLVSPLL</sequence>
<evidence type="ECO:0000256" key="5">
    <source>
        <dbReference type="ARBA" id="ARBA00022692"/>
    </source>
</evidence>
<evidence type="ECO:0000256" key="6">
    <source>
        <dbReference type="ARBA" id="ARBA00022737"/>
    </source>
</evidence>
<protein>
    <recommendedName>
        <fullName evidence="12 13">Cardiolipin synthase</fullName>
        <shortName evidence="12">CL synthase</shortName>
        <ecNumber evidence="12 13">2.7.8.-</ecNumber>
    </recommendedName>
</protein>
<feature type="active site" evidence="12">
    <location>
        <position position="220"/>
    </location>
</feature>
<feature type="domain" description="PLD phosphodiesterase" evidence="14">
    <location>
        <begin position="213"/>
        <end position="240"/>
    </location>
</feature>
<keyword evidence="5 12" id="KW-0812">Transmembrane</keyword>
<evidence type="ECO:0000256" key="3">
    <source>
        <dbReference type="ARBA" id="ARBA00022516"/>
    </source>
</evidence>
<dbReference type="Pfam" id="PF13396">
    <property type="entry name" value="PLDc_N"/>
    <property type="match status" value="1"/>
</dbReference>
<proteinExistence type="inferred from homology"/>
<dbReference type="CDD" id="cd09110">
    <property type="entry name" value="PLDc_CLS_1"/>
    <property type="match status" value="1"/>
</dbReference>
<keyword evidence="4 12" id="KW-0808">Transferase</keyword>
<reference evidence="15 16" key="1">
    <citation type="submission" date="2021-03" db="EMBL/GenBank/DDBJ databases">
        <title>Genomic Encyclopedia of Type Strains, Phase IV (KMG-IV): sequencing the most valuable type-strain genomes for metagenomic binning, comparative biology and taxonomic classification.</title>
        <authorList>
            <person name="Goeker M."/>
        </authorList>
    </citation>
    <scope>NUCLEOTIDE SEQUENCE [LARGE SCALE GENOMIC DNA]</scope>
    <source>
        <strain evidence="15 16">DSM 14349</strain>
    </source>
</reference>
<keyword evidence="6" id="KW-0677">Repeat</keyword>
<evidence type="ECO:0000259" key="14">
    <source>
        <dbReference type="PROSITE" id="PS50035"/>
    </source>
</evidence>
<evidence type="ECO:0000313" key="16">
    <source>
        <dbReference type="Proteomes" id="UP001519272"/>
    </source>
</evidence>
<dbReference type="InterPro" id="IPR022924">
    <property type="entry name" value="Cardiolipin_synthase"/>
</dbReference>
<accession>A0ABS4FLU7</accession>
<keyword evidence="3 12" id="KW-0444">Lipid biosynthesis</keyword>
<evidence type="ECO:0000256" key="12">
    <source>
        <dbReference type="HAMAP-Rule" id="MF_01916"/>
    </source>
</evidence>
<evidence type="ECO:0000256" key="13">
    <source>
        <dbReference type="NCBIfam" id="TIGR04265"/>
    </source>
</evidence>
<feature type="active site" evidence="12">
    <location>
        <position position="401"/>
    </location>
</feature>
<comment type="function">
    <text evidence="12">Catalyzes the reversible phosphatidyl group transfer from one phosphatidylglycerol molecule to another to form cardiolipin (CL) (diphosphatidylglycerol) and glycerol.</text>
</comment>
<name>A0ABS4FLU7_9BACL</name>
<comment type="catalytic activity">
    <reaction evidence="12">
        <text>2 a 1,2-diacyl-sn-glycero-3-phospho-(1'-sn-glycerol) = a cardiolipin + glycerol</text>
        <dbReference type="Rhea" id="RHEA:31451"/>
        <dbReference type="ChEBI" id="CHEBI:17754"/>
        <dbReference type="ChEBI" id="CHEBI:62237"/>
        <dbReference type="ChEBI" id="CHEBI:64716"/>
    </reaction>
</comment>
<evidence type="ECO:0000256" key="2">
    <source>
        <dbReference type="ARBA" id="ARBA00022475"/>
    </source>
</evidence>
<feature type="transmembrane region" description="Helical" evidence="12">
    <location>
        <begin position="30"/>
        <end position="51"/>
    </location>
</feature>
<keyword evidence="2 12" id="KW-1003">Cell membrane</keyword>
<feature type="active site" evidence="12">
    <location>
        <position position="225"/>
    </location>
</feature>